<keyword evidence="10" id="KW-1185">Reference proteome</keyword>
<dbReference type="SUPFAM" id="SSF56935">
    <property type="entry name" value="Porins"/>
    <property type="match status" value="1"/>
</dbReference>
<evidence type="ECO:0000256" key="4">
    <source>
        <dbReference type="ARBA" id="ARBA00022692"/>
    </source>
</evidence>
<name>A0A552UIS9_9SPHN</name>
<evidence type="ECO:0000313" key="9">
    <source>
        <dbReference type="EMBL" id="TRW18114.1"/>
    </source>
</evidence>
<sequence length="429" mass="45532">MSLRPLLLLAAAVATPAAAGGFFLQEQSPLAVGRAFAGEAAIGDSAATVWYNPAGMTRLPGTSLELGTHILDIESAQSDRGSTRGVAGTALQLPTGGGDGGNPFSRPIAIPSGYLSAQVADSKLWLGLGISAPFGLKVIYDEDFFGRYDSLGSDLKSFNIQPSVAYKISDRISVGAGFDIQTFKVSLTSALPNVSPTLPDARSRIDGEDLSFGWNAGVQVDLGQVRLGGHYRSSVKHTLDGAVQVEGLVGPLAAGNGSRFGLAPLSTPDIATVSAVFGADKLRLLGSVNWYNWSRFERIRVSTPDGTVIANSEQQYRDTWSYSGAVEYDVSDKFTLRAGSMFDQTPTRDEFRTTRVPDGNRIWASTGLTMRVSEAVALNASYAHVFVKTKQIDRTDPFFAGTPAATSARIRSENTGNVDMVAGSVSLRF</sequence>
<evidence type="ECO:0000256" key="1">
    <source>
        <dbReference type="ARBA" id="ARBA00004571"/>
    </source>
</evidence>
<evidence type="ECO:0000256" key="5">
    <source>
        <dbReference type="ARBA" id="ARBA00022729"/>
    </source>
</evidence>
<organism evidence="9 10">
    <name type="scientific">Glacieibacterium frigidum</name>
    <dbReference type="NCBI Taxonomy" id="2593303"/>
    <lineage>
        <taxon>Bacteria</taxon>
        <taxon>Pseudomonadati</taxon>
        <taxon>Pseudomonadota</taxon>
        <taxon>Alphaproteobacteria</taxon>
        <taxon>Sphingomonadales</taxon>
        <taxon>Sphingosinicellaceae</taxon>
        <taxon>Glacieibacterium</taxon>
    </lineage>
</organism>
<feature type="chain" id="PRO_5021987660" evidence="8">
    <location>
        <begin position="20"/>
        <end position="429"/>
    </location>
</feature>
<evidence type="ECO:0000256" key="6">
    <source>
        <dbReference type="ARBA" id="ARBA00023136"/>
    </source>
</evidence>
<evidence type="ECO:0000313" key="10">
    <source>
        <dbReference type="Proteomes" id="UP000317894"/>
    </source>
</evidence>
<keyword evidence="7" id="KW-0998">Cell outer membrane</keyword>
<evidence type="ECO:0000256" key="2">
    <source>
        <dbReference type="ARBA" id="ARBA00008163"/>
    </source>
</evidence>
<evidence type="ECO:0000256" key="3">
    <source>
        <dbReference type="ARBA" id="ARBA00022452"/>
    </source>
</evidence>
<evidence type="ECO:0000256" key="7">
    <source>
        <dbReference type="ARBA" id="ARBA00023237"/>
    </source>
</evidence>
<keyword evidence="3" id="KW-1134">Transmembrane beta strand</keyword>
<dbReference type="RefSeq" id="WP_144236807.1">
    <property type="nucleotide sequence ID" value="NZ_VJWA01000001.1"/>
</dbReference>
<proteinExistence type="inferred from homology"/>
<dbReference type="PANTHER" id="PTHR35093">
    <property type="entry name" value="OUTER MEMBRANE PROTEIN NMB0088-RELATED"/>
    <property type="match status" value="1"/>
</dbReference>
<dbReference type="EMBL" id="VJWA01000001">
    <property type="protein sequence ID" value="TRW18114.1"/>
    <property type="molecule type" value="Genomic_DNA"/>
</dbReference>
<protein>
    <submittedName>
        <fullName evidence="9">Transporter</fullName>
    </submittedName>
</protein>
<keyword evidence="5 8" id="KW-0732">Signal</keyword>
<dbReference type="Gene3D" id="2.40.160.60">
    <property type="entry name" value="Outer membrane protein transport protein (OMPP1/FadL/TodX)"/>
    <property type="match status" value="1"/>
</dbReference>
<dbReference type="GO" id="GO:0015483">
    <property type="term" value="F:long-chain fatty acid transporting porin activity"/>
    <property type="evidence" value="ECO:0007669"/>
    <property type="project" value="TreeGrafter"/>
</dbReference>
<keyword evidence="4" id="KW-0812">Transmembrane</keyword>
<evidence type="ECO:0000256" key="8">
    <source>
        <dbReference type="SAM" id="SignalP"/>
    </source>
</evidence>
<reference evidence="9 10" key="1">
    <citation type="submission" date="2019-07" db="EMBL/GenBank/DDBJ databases">
        <title>Novel species isolated from glacier.</title>
        <authorList>
            <person name="Liu Q."/>
            <person name="Xin Y.-H."/>
        </authorList>
    </citation>
    <scope>NUCLEOTIDE SEQUENCE [LARGE SCALE GENOMIC DNA]</scope>
    <source>
        <strain evidence="9 10">LB1R16</strain>
    </source>
</reference>
<dbReference type="Pfam" id="PF03349">
    <property type="entry name" value="Toluene_X"/>
    <property type="match status" value="1"/>
</dbReference>
<accession>A0A552UIS9</accession>
<dbReference type="GO" id="GO:0009279">
    <property type="term" value="C:cell outer membrane"/>
    <property type="evidence" value="ECO:0007669"/>
    <property type="project" value="UniProtKB-SubCell"/>
</dbReference>
<comment type="caution">
    <text evidence="9">The sequence shown here is derived from an EMBL/GenBank/DDBJ whole genome shotgun (WGS) entry which is preliminary data.</text>
</comment>
<dbReference type="InterPro" id="IPR005017">
    <property type="entry name" value="OMPP1/FadL/TodX"/>
</dbReference>
<feature type="signal peptide" evidence="8">
    <location>
        <begin position="1"/>
        <end position="19"/>
    </location>
</feature>
<keyword evidence="6" id="KW-0472">Membrane</keyword>
<dbReference type="PANTHER" id="PTHR35093:SF3">
    <property type="entry name" value="LONG-CHAIN FATTY ACID TRANSPORT PROTEIN"/>
    <property type="match status" value="1"/>
</dbReference>
<comment type="similarity">
    <text evidence="2">Belongs to the OmpP1/FadL family.</text>
</comment>
<dbReference type="AlphaFoldDB" id="A0A552UIS9"/>
<gene>
    <name evidence="9" type="ORF">FMM06_08410</name>
</gene>
<dbReference type="Proteomes" id="UP000317894">
    <property type="component" value="Unassembled WGS sequence"/>
</dbReference>
<dbReference type="OrthoDB" id="19849at2"/>
<comment type="subcellular location">
    <subcellularLocation>
        <location evidence="1">Cell outer membrane</location>
        <topology evidence="1">Multi-pass membrane protein</topology>
    </subcellularLocation>
</comment>